<sequence length="57" mass="6071">MVGILAGCFSTKCCICCGWYTVASGDAGRAGYLLLYILRVLDMLHCLLLVIRCGAGL</sequence>
<evidence type="ECO:0000313" key="1">
    <source>
        <dbReference type="EMBL" id="KAG6966041.1"/>
    </source>
</evidence>
<dbReference type="EMBL" id="JAENGY010000317">
    <property type="protein sequence ID" value="KAG6966041.1"/>
    <property type="molecule type" value="Genomic_DNA"/>
</dbReference>
<dbReference type="Proteomes" id="UP000709295">
    <property type="component" value="Unassembled WGS sequence"/>
</dbReference>
<reference evidence="1" key="1">
    <citation type="submission" date="2021-01" db="EMBL/GenBank/DDBJ databases">
        <title>Phytophthora aleatoria, a newly-described species from Pinus radiata is distinct from Phytophthora cactorum isolates based on comparative genomics.</title>
        <authorList>
            <person name="Mcdougal R."/>
            <person name="Panda P."/>
            <person name="Williams N."/>
            <person name="Studholme D.J."/>
        </authorList>
    </citation>
    <scope>NUCLEOTIDE SEQUENCE</scope>
    <source>
        <strain evidence="1">NZFS 4037</strain>
    </source>
</reference>
<accession>A0A8J5IT02</accession>
<dbReference type="AlphaFoldDB" id="A0A8J5IT02"/>
<comment type="caution">
    <text evidence="1">The sequence shown here is derived from an EMBL/GenBank/DDBJ whole genome shotgun (WGS) entry which is preliminary data.</text>
</comment>
<keyword evidence="2" id="KW-1185">Reference proteome</keyword>
<organism evidence="1 2">
    <name type="scientific">Phytophthora aleatoria</name>
    <dbReference type="NCBI Taxonomy" id="2496075"/>
    <lineage>
        <taxon>Eukaryota</taxon>
        <taxon>Sar</taxon>
        <taxon>Stramenopiles</taxon>
        <taxon>Oomycota</taxon>
        <taxon>Peronosporomycetes</taxon>
        <taxon>Peronosporales</taxon>
        <taxon>Peronosporaceae</taxon>
        <taxon>Phytophthora</taxon>
    </lineage>
</organism>
<evidence type="ECO:0000313" key="2">
    <source>
        <dbReference type="Proteomes" id="UP000709295"/>
    </source>
</evidence>
<protein>
    <submittedName>
        <fullName evidence="1">Uncharacterized protein</fullName>
    </submittedName>
</protein>
<proteinExistence type="predicted"/>
<name>A0A8J5IT02_9STRA</name>
<gene>
    <name evidence="1" type="ORF">JG688_00006961</name>
</gene>